<dbReference type="Proteomes" id="UP001597283">
    <property type="component" value="Unassembled WGS sequence"/>
</dbReference>
<sequence>MSAHNMLTGRALRFPGEPVAADQTLIGLVADRVAFHVLGNINGVLRRAGISMDYPGSLSKVDPAMLAKLAPILGCSEAAILARVTPPTNPSALNSPARFGDAIVEPFELETHRRRISPLSLKASPHHREAWLIKLLPYCPVSLELLRSDCSKCGRPLRWKVTRGVDRCDSEECDERIQPTVAPLLEESLAEDYRLFADLFSSLTDRRNAALHELSDEVRLFGPLELIDMIIAVGLCVEAADRQVSRKMVHKLPPDRVARICAGGTAMLRSWPHGIRNWADEKAERLKGDYRGLIRHRKDIRRLGRRFLVSDMQAETVKRAFPDLFANVRRSFAKNDDIILRIEAGRLLGITPNRLDDLVAHSVVSIEKIGDSEKHIRFRRSEIIDLQKRLTGSRSSALINRTNGLPFYAIEQLRVTGALTSETHAGVLFLRGADCITIESVAAMATELEKMRNEADRSGAVEPIGTAARRIGGRLKPWATIFEAIRNGALPFWSEEPITIETNWMRMILVRPEDMKAFDQAALELPGGGVFESGEDCSLTDAREILNLQGIPHADLRSILNDEISRRRQIGPRVSVSMKSILKLAEQTISVAEICARTGWNQRRAKWRLAPFRGCRTAVGWDRAVIESSDLPL</sequence>
<evidence type="ECO:0000313" key="2">
    <source>
        <dbReference type="Proteomes" id="UP001597283"/>
    </source>
</evidence>
<reference evidence="2" key="1">
    <citation type="journal article" date="2019" name="Int. J. Syst. Evol. Microbiol.">
        <title>The Global Catalogue of Microorganisms (GCM) 10K type strain sequencing project: providing services to taxonomists for standard genome sequencing and annotation.</title>
        <authorList>
            <consortium name="The Broad Institute Genomics Platform"/>
            <consortium name="The Broad Institute Genome Sequencing Center for Infectious Disease"/>
            <person name="Wu L."/>
            <person name="Ma J."/>
        </authorList>
    </citation>
    <scope>NUCLEOTIDE SEQUENCE [LARGE SCALE GENOMIC DNA]</scope>
    <source>
        <strain evidence="2">Q85</strain>
    </source>
</reference>
<protein>
    <recommendedName>
        <fullName evidence="3">TniQ protein</fullName>
    </recommendedName>
</protein>
<evidence type="ECO:0008006" key="3">
    <source>
        <dbReference type="Google" id="ProtNLM"/>
    </source>
</evidence>
<evidence type="ECO:0000313" key="1">
    <source>
        <dbReference type="EMBL" id="MFD1787706.1"/>
    </source>
</evidence>
<proteinExistence type="predicted"/>
<keyword evidence="2" id="KW-1185">Reference proteome</keyword>
<name>A0ABW4NCE5_9SPHN</name>
<gene>
    <name evidence="1" type="ORF">ACFSC3_08985</name>
</gene>
<organism evidence="1 2">
    <name type="scientific">Sphingomonas floccifaciens</name>
    <dbReference type="NCBI Taxonomy" id="1844115"/>
    <lineage>
        <taxon>Bacteria</taxon>
        <taxon>Pseudomonadati</taxon>
        <taxon>Pseudomonadota</taxon>
        <taxon>Alphaproteobacteria</taxon>
        <taxon>Sphingomonadales</taxon>
        <taxon>Sphingomonadaceae</taxon>
        <taxon>Sphingomonas</taxon>
    </lineage>
</organism>
<comment type="caution">
    <text evidence="1">The sequence shown here is derived from an EMBL/GenBank/DDBJ whole genome shotgun (WGS) entry which is preliminary data.</text>
</comment>
<accession>A0ABW4NCE5</accession>
<dbReference type="EMBL" id="JBHUFC010000003">
    <property type="protein sequence ID" value="MFD1787706.1"/>
    <property type="molecule type" value="Genomic_DNA"/>
</dbReference>